<reference evidence="3 4" key="1">
    <citation type="submission" date="2020-12" db="EMBL/GenBank/DDBJ databases">
        <title>Streptomyces typhae sp. nov., a novel endophytic actinomycete isolated from the root of cattail pollen (Typha angustifolia L.).</title>
        <authorList>
            <person name="Peng C."/>
            <person name="Liu C."/>
        </authorList>
    </citation>
    <scope>NUCLEOTIDE SEQUENCE [LARGE SCALE GENOMIC DNA]</scope>
    <source>
        <strain evidence="3 4">JCM 4753</strain>
    </source>
</reference>
<gene>
    <name evidence="3" type="ORF">JGB26_40040</name>
</gene>
<proteinExistence type="predicted"/>
<comment type="caution">
    <text evidence="3">The sequence shown here is derived from an EMBL/GenBank/DDBJ whole genome shotgun (WGS) entry which is preliminary data.</text>
</comment>
<evidence type="ECO:0000256" key="2">
    <source>
        <dbReference type="SAM" id="Phobius"/>
    </source>
</evidence>
<keyword evidence="2" id="KW-0472">Membrane</keyword>
<protein>
    <recommendedName>
        <fullName evidence="5">Integral membrane protein</fullName>
    </recommendedName>
</protein>
<keyword evidence="2" id="KW-0812">Transmembrane</keyword>
<dbReference type="Proteomes" id="UP000634780">
    <property type="component" value="Unassembled WGS sequence"/>
</dbReference>
<feature type="region of interest" description="Disordered" evidence="1">
    <location>
        <begin position="197"/>
        <end position="234"/>
    </location>
</feature>
<feature type="compositionally biased region" description="Basic and acidic residues" evidence="1">
    <location>
        <begin position="197"/>
        <end position="210"/>
    </location>
</feature>
<keyword evidence="2" id="KW-1133">Transmembrane helix</keyword>
<evidence type="ECO:0000256" key="1">
    <source>
        <dbReference type="SAM" id="MobiDB-lite"/>
    </source>
</evidence>
<dbReference type="RefSeq" id="WP_190113447.1">
    <property type="nucleotide sequence ID" value="NZ_BMVR01000001.1"/>
</dbReference>
<evidence type="ECO:0008006" key="5">
    <source>
        <dbReference type="Google" id="ProtNLM"/>
    </source>
</evidence>
<sequence>MTRLVRVVRRLAAHELRGFHSLALWVARRRHGVGAGARPAAYTGPQTALLFGFAFVAVVETVVLALIVPWPLVHAALLFVDVYTVLQIVALHAASVTRPHVVGVDGSLRVRYGQFVDLRIPAADMARVRVERRYPEGRTVQIHADGVVDIAVGSQTTVTVELARPVAFVRPLGLPARARVVRLHADDPRALVDALARTRTEEAGRTRPGDRTPTASHPLTPERTAPSPVPDQPA</sequence>
<dbReference type="EMBL" id="JAEKOZ010000053">
    <property type="protein sequence ID" value="MBJ3813177.1"/>
    <property type="molecule type" value="Genomic_DNA"/>
</dbReference>
<name>A0ABS0XIY0_9ACTN</name>
<feature type="transmembrane region" description="Helical" evidence="2">
    <location>
        <begin position="48"/>
        <end position="68"/>
    </location>
</feature>
<evidence type="ECO:0000313" key="3">
    <source>
        <dbReference type="EMBL" id="MBJ3813177.1"/>
    </source>
</evidence>
<evidence type="ECO:0000313" key="4">
    <source>
        <dbReference type="Proteomes" id="UP000634780"/>
    </source>
</evidence>
<accession>A0ABS0XIY0</accession>
<organism evidence="3 4">
    <name type="scientific">Streptomyces flavofungini</name>
    <dbReference type="NCBI Taxonomy" id="68200"/>
    <lineage>
        <taxon>Bacteria</taxon>
        <taxon>Bacillati</taxon>
        <taxon>Actinomycetota</taxon>
        <taxon>Actinomycetes</taxon>
        <taxon>Kitasatosporales</taxon>
        <taxon>Streptomycetaceae</taxon>
        <taxon>Streptomyces</taxon>
    </lineage>
</organism>
<keyword evidence="4" id="KW-1185">Reference proteome</keyword>